<evidence type="ECO:0000256" key="1">
    <source>
        <dbReference type="SAM" id="SignalP"/>
    </source>
</evidence>
<comment type="caution">
    <text evidence="2">The sequence shown here is derived from an EMBL/GenBank/DDBJ whole genome shotgun (WGS) entry which is preliminary data.</text>
</comment>
<dbReference type="AlphaFoldDB" id="A0A7X9P0H4"/>
<evidence type="ECO:0000313" key="3">
    <source>
        <dbReference type="Proteomes" id="UP000576082"/>
    </source>
</evidence>
<keyword evidence="3" id="KW-1185">Reference proteome</keyword>
<dbReference type="EMBL" id="JABANE010000009">
    <property type="protein sequence ID" value="NME67296.1"/>
    <property type="molecule type" value="Genomic_DNA"/>
</dbReference>
<protein>
    <recommendedName>
        <fullName evidence="4">DUF3298 domain-containing protein</fullName>
    </recommendedName>
</protein>
<gene>
    <name evidence="2" type="ORF">HHU12_04910</name>
</gene>
<evidence type="ECO:0000313" key="2">
    <source>
        <dbReference type="EMBL" id="NME67296.1"/>
    </source>
</evidence>
<name>A0A7X9P0H4_9BACT</name>
<proteinExistence type="predicted"/>
<feature type="signal peptide" evidence="1">
    <location>
        <begin position="1"/>
        <end position="26"/>
    </location>
</feature>
<accession>A0A7X9P0H4</accession>
<dbReference type="RefSeq" id="WP_169655535.1">
    <property type="nucleotide sequence ID" value="NZ_JABANE010000009.1"/>
</dbReference>
<reference evidence="2 3" key="1">
    <citation type="submission" date="2020-04" db="EMBL/GenBank/DDBJ databases">
        <title>Flammeovirga sp. SR4, a novel species isolated from seawater.</title>
        <authorList>
            <person name="Wang X."/>
        </authorList>
    </citation>
    <scope>NUCLEOTIDE SEQUENCE [LARGE SCALE GENOMIC DNA]</scope>
    <source>
        <strain evidence="2 3">ATCC 23126</strain>
    </source>
</reference>
<dbReference type="Proteomes" id="UP000576082">
    <property type="component" value="Unassembled WGS sequence"/>
</dbReference>
<feature type="chain" id="PRO_5030748662" description="DUF3298 domain-containing protein" evidence="1">
    <location>
        <begin position="27"/>
        <end position="253"/>
    </location>
</feature>
<keyword evidence="1" id="KW-0732">Signal</keyword>
<sequence length="253" mass="28974">MLNLFMNKSCSIILFLLLFCSVWSHGQTVSLENTHEKFFKVDTVVWEDTRVLNCWVDAVYPQLKSSSSFCLAINKQIREAVFKNIEKIQSVCEGLDESDLELVTNNDIEEYTEVFFEGGINSSIVSIVVKKNSKGAGAAYTHVEFVYYNFDIENTKPLYLNDIVEIDKLIALLQKSASLVENDVFDEKAILDFLQTPKFSSFIITKEGLKIDPRELYERSDVMTVEFDFSVSIDEIQAFLKIDRKLLPSPKEN</sequence>
<evidence type="ECO:0008006" key="4">
    <source>
        <dbReference type="Google" id="ProtNLM"/>
    </source>
</evidence>
<organism evidence="2 3">
    <name type="scientific">Flammeovirga aprica JL-4</name>
    <dbReference type="NCBI Taxonomy" id="694437"/>
    <lineage>
        <taxon>Bacteria</taxon>
        <taxon>Pseudomonadati</taxon>
        <taxon>Bacteroidota</taxon>
        <taxon>Cytophagia</taxon>
        <taxon>Cytophagales</taxon>
        <taxon>Flammeovirgaceae</taxon>
        <taxon>Flammeovirga</taxon>
    </lineage>
</organism>